<evidence type="ECO:0000313" key="1">
    <source>
        <dbReference type="EMBL" id="EXF96461.1"/>
    </source>
</evidence>
<dbReference type="eggNOG" id="ENOG50337WK">
    <property type="taxonomic scope" value="Bacteria"/>
</dbReference>
<dbReference type="RefSeq" id="WP_019689701.1">
    <property type="nucleotide sequence ID" value="NZ_AFOY02000002.1"/>
</dbReference>
<protein>
    <recommendedName>
        <fullName evidence="3">DUF3303 domain-containing protein</fullName>
    </recommendedName>
</protein>
<sequence length="104" mass="11985">MKYMISWFERPQGSPAEYESAQKRILEVFGQWKAPDNFKIEVFVVRVGEWGGHMLVDCDDPLAVHKVCSTFPAFEFQARPVVAVEDAVRVELEAIAWRDGLKRQ</sequence>
<dbReference type="AlphaFoldDB" id="A0A010RW35"/>
<reference evidence="1 2" key="1">
    <citation type="journal article" date="2011" name="J. Bacteriol.">
        <title>Draft genome sequence of the polycyclic aromatic hydrocarbon-degrading, genetically engineered bioluminescent bioreporter Pseudomonas fluorescens HK44.</title>
        <authorList>
            <person name="Chauhan A."/>
            <person name="Layton A.C."/>
            <person name="Williams D.E."/>
            <person name="Smartt A.E."/>
            <person name="Ripp S."/>
            <person name="Karpinets T.V."/>
            <person name="Brown S.D."/>
            <person name="Sayler G.S."/>
        </authorList>
    </citation>
    <scope>NUCLEOTIDE SEQUENCE [LARGE SCALE GENOMIC DNA]</scope>
    <source>
        <strain evidence="1 2">HK44</strain>
    </source>
</reference>
<dbReference type="EMBL" id="AFOY02000002">
    <property type="protein sequence ID" value="EXF96461.1"/>
    <property type="molecule type" value="Genomic_DNA"/>
</dbReference>
<name>A0A010RW35_PSEFL</name>
<evidence type="ECO:0008006" key="3">
    <source>
        <dbReference type="Google" id="ProtNLM"/>
    </source>
</evidence>
<dbReference type="PATRIC" id="fig|1042209.11.peg.362"/>
<gene>
    <name evidence="1" type="ORF">HK44_016080</name>
</gene>
<dbReference type="HOGENOM" id="CLU_2260620_0_0_6"/>
<comment type="caution">
    <text evidence="1">The sequence shown here is derived from an EMBL/GenBank/DDBJ whole genome shotgun (WGS) entry which is preliminary data.</text>
</comment>
<evidence type="ECO:0000313" key="2">
    <source>
        <dbReference type="Proteomes" id="UP000022611"/>
    </source>
</evidence>
<dbReference type="OrthoDB" id="6882086at2"/>
<proteinExistence type="predicted"/>
<dbReference type="Proteomes" id="UP000022611">
    <property type="component" value="Unassembled WGS sequence"/>
</dbReference>
<dbReference type="Pfam" id="PF11746">
    <property type="entry name" value="DUF3303"/>
    <property type="match status" value="1"/>
</dbReference>
<dbReference type="InterPro" id="IPR021734">
    <property type="entry name" value="DUF3303"/>
</dbReference>
<organism evidence="1 2">
    <name type="scientific">Pseudomonas fluorescens HK44</name>
    <dbReference type="NCBI Taxonomy" id="1042209"/>
    <lineage>
        <taxon>Bacteria</taxon>
        <taxon>Pseudomonadati</taxon>
        <taxon>Pseudomonadota</taxon>
        <taxon>Gammaproteobacteria</taxon>
        <taxon>Pseudomonadales</taxon>
        <taxon>Pseudomonadaceae</taxon>
        <taxon>Pseudomonas</taxon>
    </lineage>
</organism>
<accession>A0A010RW35</accession>